<comment type="caution">
    <text evidence="10">The sequence shown here is derived from an EMBL/GenBank/DDBJ whole genome shotgun (WGS) entry which is preliminary data.</text>
</comment>
<dbReference type="NCBIfam" id="NF006886">
    <property type="entry name" value="PRK09376.1"/>
    <property type="match status" value="1"/>
</dbReference>
<sequence>MNRDEHLLQKFEPVFKFLDGLSVYEVRNIARTVGVVSPTTAKKGELIEKIVKVEAGLSAPEPKRSNKGAKTKAPPVPEGTIAEIRRLVGTVKSQLTYPEDAAENTEIVFKDGKEEAEFGYKDEIRSGVLDIRGQQGFGFLRAENCEPSNKDVYVAGNFIRQYKLRTGDFISCYVRRQNRESGSPALAEITSVNGGSAEKIFVRREFEDLTPCYPDERIELGKTPKLSLRCIDLMCPLGKGQRGLIVSPPKAGKTTLLKDIAGSISDNYPQIHLIVLLIDERPEEVTDIKKSLPKAEIVYSTFDKSSEHHVSVSDLILERAKRLAEGGKDVVLLLDSITKLARAHNNNIVPSGRLLSGGLDAAALYAPKRFFGSARKFEEGGSLTILATALVDTGSRMDDVIYEEFKGTGNMEIHLSRDLAEKRVFPAIDLYRSGTRKEELLLDEKELNCSYKVRRILSRENATEGLFEMMKKTKDNDEFIAKTDEWLKIYKNRG</sequence>
<feature type="domain" description="Rho RNA-BD" evidence="9">
    <location>
        <begin position="122"/>
        <end position="196"/>
    </location>
</feature>
<dbReference type="Gene3D" id="3.40.50.300">
    <property type="entry name" value="P-loop containing nucleotide triphosphate hydrolases"/>
    <property type="match status" value="1"/>
</dbReference>
<dbReference type="InterPro" id="IPR012340">
    <property type="entry name" value="NA-bd_OB-fold"/>
</dbReference>
<organism evidence="10 11">
    <name type="scientific">Candidatus Borkfalkia excrementavium</name>
    <dbReference type="NCBI Taxonomy" id="2838505"/>
    <lineage>
        <taxon>Bacteria</taxon>
        <taxon>Bacillati</taxon>
        <taxon>Bacillota</taxon>
        <taxon>Clostridia</taxon>
        <taxon>Christensenellales</taxon>
        <taxon>Christensenellaceae</taxon>
        <taxon>Candidatus Borkfalkia</taxon>
    </lineage>
</organism>
<dbReference type="GO" id="GO:0003723">
    <property type="term" value="F:RNA binding"/>
    <property type="evidence" value="ECO:0007669"/>
    <property type="project" value="UniProtKB-UniRule"/>
</dbReference>
<keyword evidence="6 7" id="KW-0804">Transcription</keyword>
<dbReference type="SUPFAM" id="SSF50249">
    <property type="entry name" value="Nucleic acid-binding proteins"/>
    <property type="match status" value="1"/>
</dbReference>
<dbReference type="GO" id="GO:0008186">
    <property type="term" value="F:ATP-dependent activity, acting on RNA"/>
    <property type="evidence" value="ECO:0007669"/>
    <property type="project" value="InterPro"/>
</dbReference>
<dbReference type="GO" id="GO:0006353">
    <property type="term" value="P:DNA-templated transcription termination"/>
    <property type="evidence" value="ECO:0007669"/>
    <property type="project" value="UniProtKB-UniRule"/>
</dbReference>
<keyword evidence="3 7" id="KW-0347">Helicase</keyword>
<keyword evidence="1 7" id="KW-0806">Transcription termination</keyword>
<comment type="function">
    <text evidence="7">Facilitates transcription termination by a mechanism that involves Rho binding to the nascent RNA, activation of Rho's RNA-dependent ATPase activity, and release of the mRNA from the DNA template.</text>
</comment>
<evidence type="ECO:0000256" key="7">
    <source>
        <dbReference type="HAMAP-Rule" id="MF_01884"/>
    </source>
</evidence>
<evidence type="ECO:0000256" key="5">
    <source>
        <dbReference type="ARBA" id="ARBA00023015"/>
    </source>
</evidence>
<feature type="binding site" evidence="7">
    <location>
        <begin position="250"/>
        <end position="255"/>
    </location>
    <ligand>
        <name>ATP</name>
        <dbReference type="ChEBI" id="CHEBI:30616"/>
    </ligand>
</feature>
<dbReference type="EMBL" id="DXCO01000037">
    <property type="protein sequence ID" value="HIY78488.1"/>
    <property type="molecule type" value="Genomic_DNA"/>
</dbReference>
<gene>
    <name evidence="7 10" type="primary">rho</name>
    <name evidence="10" type="ORF">H9728_05540</name>
</gene>
<dbReference type="PANTHER" id="PTHR46425">
    <property type="entry name" value="TRANSCRIPTION TERMINATION FACTOR RHO"/>
    <property type="match status" value="1"/>
</dbReference>
<comment type="similarity">
    <text evidence="7 8">Belongs to the Rho family.</text>
</comment>
<dbReference type="Pfam" id="PF00006">
    <property type="entry name" value="ATP-synt_ab"/>
    <property type="match status" value="1"/>
</dbReference>
<dbReference type="InterPro" id="IPR000194">
    <property type="entry name" value="ATPase_F1/V1/A1_a/bsu_nucl-bd"/>
</dbReference>
<evidence type="ECO:0000259" key="9">
    <source>
        <dbReference type="PROSITE" id="PS51856"/>
    </source>
</evidence>
<dbReference type="HAMAP" id="MF_01884">
    <property type="entry name" value="Rho"/>
    <property type="match status" value="1"/>
</dbReference>
<keyword evidence="7" id="KW-0547">Nucleotide-binding</keyword>
<dbReference type="InterPro" id="IPR004665">
    <property type="entry name" value="Term_rho"/>
</dbReference>
<comment type="subunit">
    <text evidence="7">Homohexamer. The homohexamer assembles into an open ring structure.</text>
</comment>
<dbReference type="Gene3D" id="2.40.50.140">
    <property type="entry name" value="Nucleic acid-binding proteins"/>
    <property type="match status" value="1"/>
</dbReference>
<accession>A0A9D1ZBS4</accession>
<proteinExistence type="inferred from homology"/>
<reference evidence="10" key="2">
    <citation type="submission" date="2021-04" db="EMBL/GenBank/DDBJ databases">
        <authorList>
            <person name="Gilroy R."/>
        </authorList>
    </citation>
    <scope>NUCLEOTIDE SEQUENCE</scope>
    <source>
        <strain evidence="10">CHK199-9574</strain>
    </source>
</reference>
<dbReference type="InterPro" id="IPR011113">
    <property type="entry name" value="Rho_RNA-bd"/>
</dbReference>
<evidence type="ECO:0000256" key="8">
    <source>
        <dbReference type="PROSITE-ProRule" id="PRU01203"/>
    </source>
</evidence>
<evidence type="ECO:0000256" key="6">
    <source>
        <dbReference type="ARBA" id="ARBA00023163"/>
    </source>
</evidence>
<dbReference type="InterPro" id="IPR027417">
    <property type="entry name" value="P-loop_NTPase"/>
</dbReference>
<dbReference type="AlphaFoldDB" id="A0A9D1ZBS4"/>
<dbReference type="GO" id="GO:0004386">
    <property type="term" value="F:helicase activity"/>
    <property type="evidence" value="ECO:0007669"/>
    <property type="project" value="UniProtKB-UniRule"/>
</dbReference>
<evidence type="ECO:0000256" key="4">
    <source>
        <dbReference type="ARBA" id="ARBA00022884"/>
    </source>
</evidence>
<dbReference type="Pfam" id="PF07497">
    <property type="entry name" value="Rho_RNA_bind"/>
    <property type="match status" value="1"/>
</dbReference>
<keyword evidence="4 7" id="KW-0694">RNA-binding</keyword>
<comment type="caution">
    <text evidence="7">Lacks conserved residue(s) required for the propagation of feature annotation.</text>
</comment>
<feature type="binding site" evidence="7">
    <location>
        <begin position="238"/>
        <end position="243"/>
    </location>
    <ligand>
        <name>ATP</name>
        <dbReference type="ChEBI" id="CHEBI:30616"/>
    </ligand>
</feature>
<name>A0A9D1ZBS4_9FIRM</name>
<feature type="binding site" evidence="7">
    <location>
        <position position="281"/>
    </location>
    <ligand>
        <name>ATP</name>
        <dbReference type="ChEBI" id="CHEBI:30616"/>
    </ligand>
</feature>
<evidence type="ECO:0000256" key="2">
    <source>
        <dbReference type="ARBA" id="ARBA00022801"/>
    </source>
</evidence>
<protein>
    <recommendedName>
        <fullName evidence="7">Transcription termination factor Rho</fullName>
        <ecNumber evidence="7">3.6.4.-</ecNumber>
    </recommendedName>
    <alternativeName>
        <fullName evidence="7">ATP-dependent helicase Rho</fullName>
    </alternativeName>
</protein>
<dbReference type="SUPFAM" id="SSF52540">
    <property type="entry name" value="P-loop containing nucleoside triphosphate hydrolases"/>
    <property type="match status" value="1"/>
</dbReference>
<dbReference type="PANTHER" id="PTHR46425:SF1">
    <property type="entry name" value="TRANSCRIPTION TERMINATION FACTOR RHO"/>
    <property type="match status" value="1"/>
</dbReference>
<evidence type="ECO:0000256" key="3">
    <source>
        <dbReference type="ARBA" id="ARBA00022806"/>
    </source>
</evidence>
<keyword evidence="2 7" id="KW-0378">Hydrolase</keyword>
<dbReference type="Proteomes" id="UP000824135">
    <property type="component" value="Unassembled WGS sequence"/>
</dbReference>
<keyword evidence="7" id="KW-0067">ATP-binding</keyword>
<dbReference type="PROSITE" id="PS51856">
    <property type="entry name" value="RHO_RNA_BD"/>
    <property type="match status" value="1"/>
</dbReference>
<dbReference type="EC" id="3.6.4.-" evidence="7"/>
<dbReference type="SMART" id="SM00382">
    <property type="entry name" value="AAA"/>
    <property type="match status" value="1"/>
</dbReference>
<keyword evidence="5 7" id="KW-0805">Transcription regulation</keyword>
<dbReference type="GO" id="GO:0016787">
    <property type="term" value="F:hydrolase activity"/>
    <property type="evidence" value="ECO:0007669"/>
    <property type="project" value="UniProtKB-KW"/>
</dbReference>
<dbReference type="InterPro" id="IPR003593">
    <property type="entry name" value="AAA+_ATPase"/>
</dbReference>
<evidence type="ECO:0000313" key="11">
    <source>
        <dbReference type="Proteomes" id="UP000824135"/>
    </source>
</evidence>
<evidence type="ECO:0000256" key="1">
    <source>
        <dbReference type="ARBA" id="ARBA00022472"/>
    </source>
</evidence>
<reference evidence="10" key="1">
    <citation type="journal article" date="2021" name="PeerJ">
        <title>Extensive microbial diversity within the chicken gut microbiome revealed by metagenomics and culture.</title>
        <authorList>
            <person name="Gilroy R."/>
            <person name="Ravi A."/>
            <person name="Getino M."/>
            <person name="Pursley I."/>
            <person name="Horton D.L."/>
            <person name="Alikhan N.F."/>
            <person name="Baker D."/>
            <person name="Gharbi K."/>
            <person name="Hall N."/>
            <person name="Watson M."/>
            <person name="Adriaenssens E.M."/>
            <person name="Foster-Nyarko E."/>
            <person name="Jarju S."/>
            <person name="Secka A."/>
            <person name="Antonio M."/>
            <person name="Oren A."/>
            <person name="Chaudhuri R.R."/>
            <person name="La Ragione R."/>
            <person name="Hildebrand F."/>
            <person name="Pallen M.J."/>
        </authorList>
    </citation>
    <scope>NUCLEOTIDE SEQUENCE</scope>
    <source>
        <strain evidence="10">CHK199-9574</strain>
    </source>
</reference>
<dbReference type="GO" id="GO:0005524">
    <property type="term" value="F:ATP binding"/>
    <property type="evidence" value="ECO:0007669"/>
    <property type="project" value="UniProtKB-UniRule"/>
</dbReference>
<evidence type="ECO:0000313" key="10">
    <source>
        <dbReference type="EMBL" id="HIY78488.1"/>
    </source>
</evidence>